<evidence type="ECO:0000256" key="1">
    <source>
        <dbReference type="SAM" id="SignalP"/>
    </source>
</evidence>
<proteinExistence type="predicted"/>
<reference evidence="2 3" key="1">
    <citation type="submission" date="2020-05" db="EMBL/GenBank/DDBJ databases">
        <title>MicrobeNet Type strains.</title>
        <authorList>
            <person name="Nicholson A.C."/>
        </authorList>
    </citation>
    <scope>NUCLEOTIDE SEQUENCE [LARGE SCALE GENOMIC DNA]</scope>
    <source>
        <strain evidence="2 3">JCM 14547</strain>
    </source>
</reference>
<evidence type="ECO:0008006" key="4">
    <source>
        <dbReference type="Google" id="ProtNLM"/>
    </source>
</evidence>
<protein>
    <recommendedName>
        <fullName evidence="4">DUF3558 domain-containing protein</fullName>
    </recommendedName>
</protein>
<gene>
    <name evidence="2" type="ORF">HLB09_04210</name>
</gene>
<sequence length="210" mass="21171">MRLRAALSASLVIVLVGCSSPSTPSTPTATVTRAVERDGPPVGSGVCGLFSAEDVDAVLSGRRVVRTSGGYSLEDGVPTGGLCEVFVEGADEPALTGYVTPRGTGGVDVAATAREGSTDFTYPPQLVLGYADGLSAGDFADGSPAPGARAQLLTTVPVGSRTLVYEVTVVLRPGTSGRDLVKDVSALCLQAADALGLPLLDDEGETSLTS</sequence>
<evidence type="ECO:0000313" key="2">
    <source>
        <dbReference type="EMBL" id="NNH22301.1"/>
    </source>
</evidence>
<accession>A0A849BI82</accession>
<dbReference type="RefSeq" id="WP_171202153.1">
    <property type="nucleotide sequence ID" value="NZ_BAAANP010000024.1"/>
</dbReference>
<keyword evidence="1" id="KW-0732">Signal</keyword>
<comment type="caution">
    <text evidence="2">The sequence shown here is derived from an EMBL/GenBank/DDBJ whole genome shotgun (WGS) entry which is preliminary data.</text>
</comment>
<dbReference type="AlphaFoldDB" id="A0A849BI82"/>
<name>A0A849BI82_9ACTN</name>
<dbReference type="PROSITE" id="PS51257">
    <property type="entry name" value="PROKAR_LIPOPROTEIN"/>
    <property type="match status" value="1"/>
</dbReference>
<dbReference type="Proteomes" id="UP000555552">
    <property type="component" value="Unassembled WGS sequence"/>
</dbReference>
<dbReference type="EMBL" id="JABEMA010000032">
    <property type="protein sequence ID" value="NNH22301.1"/>
    <property type="molecule type" value="Genomic_DNA"/>
</dbReference>
<organism evidence="2 3">
    <name type="scientific">Pseudokineococcus marinus</name>
    <dbReference type="NCBI Taxonomy" id="351215"/>
    <lineage>
        <taxon>Bacteria</taxon>
        <taxon>Bacillati</taxon>
        <taxon>Actinomycetota</taxon>
        <taxon>Actinomycetes</taxon>
        <taxon>Kineosporiales</taxon>
        <taxon>Kineosporiaceae</taxon>
        <taxon>Pseudokineococcus</taxon>
    </lineage>
</organism>
<feature type="chain" id="PRO_5038722464" description="DUF3558 domain-containing protein" evidence="1">
    <location>
        <begin position="25"/>
        <end position="210"/>
    </location>
</feature>
<keyword evidence="3" id="KW-1185">Reference proteome</keyword>
<feature type="signal peptide" evidence="1">
    <location>
        <begin position="1"/>
        <end position="24"/>
    </location>
</feature>
<evidence type="ECO:0000313" key="3">
    <source>
        <dbReference type="Proteomes" id="UP000555552"/>
    </source>
</evidence>